<gene>
    <name evidence="4" type="ORF">GCM10022210_06000</name>
</gene>
<evidence type="ECO:0000259" key="3">
    <source>
        <dbReference type="Pfam" id="PF08338"/>
    </source>
</evidence>
<dbReference type="InterPro" id="IPR010099">
    <property type="entry name" value="SDR39U1"/>
</dbReference>
<evidence type="ECO:0000256" key="1">
    <source>
        <dbReference type="ARBA" id="ARBA00009353"/>
    </source>
</evidence>
<dbReference type="InterPro" id="IPR001509">
    <property type="entry name" value="Epimerase_deHydtase"/>
</dbReference>
<dbReference type="InterPro" id="IPR036291">
    <property type="entry name" value="NAD(P)-bd_dom_sf"/>
</dbReference>
<evidence type="ECO:0000313" key="5">
    <source>
        <dbReference type="Proteomes" id="UP001500742"/>
    </source>
</evidence>
<feature type="domain" description="DUF1731" evidence="3">
    <location>
        <begin position="255"/>
        <end position="304"/>
    </location>
</feature>
<dbReference type="InterPro" id="IPR013549">
    <property type="entry name" value="DUF1731"/>
</dbReference>
<dbReference type="Gene3D" id="3.40.50.720">
    <property type="entry name" value="NAD(P)-binding Rossmann-like Domain"/>
    <property type="match status" value="1"/>
</dbReference>
<dbReference type="NCBIfam" id="TIGR01777">
    <property type="entry name" value="yfcH"/>
    <property type="match status" value="1"/>
</dbReference>
<protein>
    <submittedName>
        <fullName evidence="4">TIGR01777 family oxidoreductase</fullName>
    </submittedName>
</protein>
<sequence length="309" mass="34789">MKPYKKIVLAGGNGYLGSVLAKYYKNLADEVIILARKQAPAVDNIRTVVWDGKTENGWTVQLTHADMLINLCGKNVNCRYTKKNKAEIIASRVVPTKLLGDVIHKMTDPPKLWINITSATIYRHAEDHPQDELTGEIGYGFSIDVCNIWESTFYQSETPQTRKIALRMGIVLGHSDSVFPRLLNLVKLGMGGKQGDGKQYLAWVHEHDVARSTQYLLDHPEMEGNYNCTAPFGEKNADFMRLIRKAYGMPIGLPAPQWLLEIGAKVIGTETELILKSRWVKPQRLLDAGFTFQYEKAEYAIHDILSIKG</sequence>
<name>A0ABP7P7L0_9SPHI</name>
<comment type="caution">
    <text evidence="4">The sequence shown here is derived from an EMBL/GenBank/DDBJ whole genome shotgun (WGS) entry which is preliminary data.</text>
</comment>
<proteinExistence type="inferred from homology"/>
<dbReference type="PANTHER" id="PTHR11092">
    <property type="entry name" value="SUGAR NUCLEOTIDE EPIMERASE RELATED"/>
    <property type="match status" value="1"/>
</dbReference>
<dbReference type="Pfam" id="PF01370">
    <property type="entry name" value="Epimerase"/>
    <property type="match status" value="1"/>
</dbReference>
<dbReference type="Pfam" id="PF08338">
    <property type="entry name" value="DUF1731"/>
    <property type="match status" value="1"/>
</dbReference>
<feature type="domain" description="NAD-dependent epimerase/dehydratase" evidence="2">
    <location>
        <begin position="7"/>
        <end position="227"/>
    </location>
</feature>
<dbReference type="SUPFAM" id="SSF51735">
    <property type="entry name" value="NAD(P)-binding Rossmann-fold domains"/>
    <property type="match status" value="1"/>
</dbReference>
<keyword evidence="5" id="KW-1185">Reference proteome</keyword>
<dbReference type="RefSeq" id="WP_259094823.1">
    <property type="nucleotide sequence ID" value="NZ_BAAAZC010000005.1"/>
</dbReference>
<evidence type="ECO:0000313" key="4">
    <source>
        <dbReference type="EMBL" id="GAA3960980.1"/>
    </source>
</evidence>
<organism evidence="4 5">
    <name type="scientific">Mucilaginibacter dorajii</name>
    <dbReference type="NCBI Taxonomy" id="692994"/>
    <lineage>
        <taxon>Bacteria</taxon>
        <taxon>Pseudomonadati</taxon>
        <taxon>Bacteroidota</taxon>
        <taxon>Sphingobacteriia</taxon>
        <taxon>Sphingobacteriales</taxon>
        <taxon>Sphingobacteriaceae</taxon>
        <taxon>Mucilaginibacter</taxon>
    </lineage>
</organism>
<accession>A0ABP7P7L0</accession>
<reference evidence="5" key="1">
    <citation type="journal article" date="2019" name="Int. J. Syst. Evol. Microbiol.">
        <title>The Global Catalogue of Microorganisms (GCM) 10K type strain sequencing project: providing services to taxonomists for standard genome sequencing and annotation.</title>
        <authorList>
            <consortium name="The Broad Institute Genomics Platform"/>
            <consortium name="The Broad Institute Genome Sequencing Center for Infectious Disease"/>
            <person name="Wu L."/>
            <person name="Ma J."/>
        </authorList>
    </citation>
    <scope>NUCLEOTIDE SEQUENCE [LARGE SCALE GENOMIC DNA]</scope>
    <source>
        <strain evidence="5">JCM 16601</strain>
    </source>
</reference>
<dbReference type="EMBL" id="BAAAZC010000005">
    <property type="protein sequence ID" value="GAA3960980.1"/>
    <property type="molecule type" value="Genomic_DNA"/>
</dbReference>
<dbReference type="Proteomes" id="UP001500742">
    <property type="component" value="Unassembled WGS sequence"/>
</dbReference>
<comment type="similarity">
    <text evidence="1">Belongs to the NAD(P)-dependent epimerase/dehydratase family. SDR39U1 subfamily.</text>
</comment>
<evidence type="ECO:0000259" key="2">
    <source>
        <dbReference type="Pfam" id="PF01370"/>
    </source>
</evidence>
<dbReference type="PANTHER" id="PTHR11092:SF0">
    <property type="entry name" value="EPIMERASE FAMILY PROTEIN SDR39U1"/>
    <property type="match status" value="1"/>
</dbReference>